<keyword evidence="5" id="KW-0132">Cell division</keyword>
<feature type="region of interest" description="Disordered" evidence="20">
    <location>
        <begin position="1020"/>
        <end position="1079"/>
    </location>
</feature>
<evidence type="ECO:0000256" key="2">
    <source>
        <dbReference type="ARBA" id="ARBA00004245"/>
    </source>
</evidence>
<accession>A0AAD2K402</accession>
<evidence type="ECO:0000256" key="14">
    <source>
        <dbReference type="ARBA" id="ARBA00023175"/>
    </source>
</evidence>
<proteinExistence type="inferred from homology"/>
<dbReference type="PROSITE" id="PS00411">
    <property type="entry name" value="KINESIN_MOTOR_1"/>
    <property type="match status" value="1"/>
</dbReference>
<dbReference type="GO" id="GO:0051301">
    <property type="term" value="P:cell division"/>
    <property type="evidence" value="ECO:0007669"/>
    <property type="project" value="UniProtKB-KW"/>
</dbReference>
<evidence type="ECO:0000256" key="5">
    <source>
        <dbReference type="ARBA" id="ARBA00022618"/>
    </source>
</evidence>
<dbReference type="PROSITE" id="PS50067">
    <property type="entry name" value="KINESIN_MOTOR_2"/>
    <property type="match status" value="1"/>
</dbReference>
<dbReference type="InterPro" id="IPR001752">
    <property type="entry name" value="Kinesin_motor_dom"/>
</dbReference>
<dbReference type="GO" id="GO:0097193">
    <property type="term" value="P:intrinsic apoptotic signaling pathway"/>
    <property type="evidence" value="ECO:0007669"/>
    <property type="project" value="InterPro"/>
</dbReference>
<keyword evidence="10 18" id="KW-0067">ATP-binding</keyword>
<keyword evidence="15" id="KW-0206">Cytoskeleton</keyword>
<dbReference type="Pfam" id="PF04133">
    <property type="entry name" value="Vps55"/>
    <property type="match status" value="1"/>
</dbReference>
<keyword evidence="24" id="KW-1185">Reference proteome</keyword>
<dbReference type="FunFam" id="3.40.850.10:FF:000051">
    <property type="entry name" value="Kinesin-like protein bimC"/>
    <property type="match status" value="1"/>
</dbReference>
<evidence type="ECO:0000256" key="16">
    <source>
        <dbReference type="ARBA" id="ARBA00023306"/>
    </source>
</evidence>
<evidence type="ECO:0000256" key="7">
    <source>
        <dbReference type="ARBA" id="ARBA00022701"/>
    </source>
</evidence>
<keyword evidence="7" id="KW-0493">Microtubule</keyword>
<dbReference type="InterPro" id="IPR047241">
    <property type="entry name" value="KIF11-like_kin_motor_dom"/>
</dbReference>
<dbReference type="GO" id="GO:0008017">
    <property type="term" value="F:microtubule binding"/>
    <property type="evidence" value="ECO:0007669"/>
    <property type="project" value="InterPro"/>
</dbReference>
<keyword evidence="12 19" id="KW-0175">Coiled coil</keyword>
<dbReference type="GO" id="GO:0005634">
    <property type="term" value="C:nucleus"/>
    <property type="evidence" value="ECO:0007669"/>
    <property type="project" value="TreeGrafter"/>
</dbReference>
<dbReference type="SMART" id="SM00129">
    <property type="entry name" value="KISc"/>
    <property type="match status" value="1"/>
</dbReference>
<feature type="transmembrane region" description="Helical" evidence="21">
    <location>
        <begin position="1100"/>
        <end position="1121"/>
    </location>
</feature>
<evidence type="ECO:0000256" key="17">
    <source>
        <dbReference type="ARBA" id="ARBA00034704"/>
    </source>
</evidence>
<comment type="similarity">
    <text evidence="17">Belongs to the TRAFAC class myosin-kinesin ATPase superfamily. Kinesin family. KIN-5/BimC subfamily.</text>
</comment>
<sequence>MASRRPPSRAKPTAAPQPPPRSKSVLGKSASTEAETNIQVVVRCRRRSEREIIENSPIIVSSNGAKSKEITIETAPPSTGLGVVTLPPVRTYPFDLVFGPEADQAMIYHEVVAPMLEEVVTGYNCTLFAYGQTGTGKTHTMQGDLVPTPLGNPSANAGMIPRVLFRLFHQLESSGSDFSVKISYVELYNEELRDLLATELSAPSGSVQPMGHGKDQKGSEALKIFDDASKNGVLIQGLEEVGVKDSADALALLVKGSERRQIAATRFNDHSSRSHSVFSITVHTKETGLVGEDLLRTGKLNLVDLAGSENIGRSGAENKRAREAGMINQSLLTLGRVINALVDRSSHVPYRESKLTRLLQDSLGGRTKTCIVATVSPSRSNMEETLSTLDYALRAKSIRNKPELNQRMTRNSLLKEYVAEIERLKADVLAAREKNGIILSEESWAQLTAEQEMRQTELDEVKKQVEIVEGQMRAVREEFEQSIGLLKLREGELKDTRERLQETETVLEERTGELQRTQVALEEETVVRQAHQETEVRLDGIATGLRTVVHDSVNDVQGLFDKLERKSAVLNTNSHAILTHGKVISSSIITMSRKLEDFVKISSKSTAKLRSDAKQFESKELDALAGYSDRVSEQLKRIQSTLSIIQTSDKTESDAILMLQTSLNETTEALRSGAVTWGAGLKQTCEAASSSASKRCGETFASSEKALRTMGNLVESMVQEMGSYIEAEREAVVEAKMISAGAATAEITRLRSQNAMLTRLLDEERLRGEKAKDDLLQRVSGLLGDFTKERDRGLREAVGAVQAENAKAEEGMLSFKRKHEEMANAMEGRGDDVAKKAEKWVVDGSRIKDAALKTLDASKAKLNTELSSWQSDMSVSLDSYSKEVLSKLQAMNEGCEIAFDNERRAKRARTDATTSWGAEVQSDFKYLQRGLGSTARNIQGIGSRVESEGAHLSSTTETYHSVSKAELVVARDATKSLAEEGTKPDLASGTTPKKRVFQFIDHWELTRNRDQVLQGWRSLHSGVSDQPEDPTSIPEISSPIAESRASSESPIPTSLASSAGSSVAPPPKPQIPVPKKVRSAAPPAPLVDARNFPLSMSFKAVVFLAMVLAVGFLMIILSHPWSLTFVLAPLPNALFSHCGSDEFGGNYDGGNSGPVDLGRFITAVIVTSGIALPVVLAHAEVIRTPACIMSVIGGGPMVYEEADPAASSHSQSTCPDYHPYSLHEFEPGPSRPFRLQWKLDREQTDRFHHEFWLESNTRFEQGKREALEQLPASASAIEKERALSEFYRVWHEREHLRTDAYTKEWRDRNKTSVTLATRVAWHTLVTRILGLLPFETSKTNKGRA</sequence>
<protein>
    <recommendedName>
        <fullName evidence="22">Kinesin motor domain-containing protein</fullName>
    </recommendedName>
</protein>
<evidence type="ECO:0000256" key="20">
    <source>
        <dbReference type="SAM" id="MobiDB-lite"/>
    </source>
</evidence>
<feature type="transmembrane region" description="Helical" evidence="21">
    <location>
        <begin position="1160"/>
        <end position="1179"/>
    </location>
</feature>
<dbReference type="InterPro" id="IPR027417">
    <property type="entry name" value="P-loop_NTPase"/>
</dbReference>
<dbReference type="GO" id="GO:0005876">
    <property type="term" value="C:spindle microtubule"/>
    <property type="evidence" value="ECO:0007669"/>
    <property type="project" value="TreeGrafter"/>
</dbReference>
<evidence type="ECO:0000313" key="24">
    <source>
        <dbReference type="Proteomes" id="UP001295794"/>
    </source>
</evidence>
<dbReference type="InterPro" id="IPR036961">
    <property type="entry name" value="Kinesin_motor_dom_sf"/>
</dbReference>
<keyword evidence="6 21" id="KW-0812">Transmembrane</keyword>
<evidence type="ECO:0000256" key="18">
    <source>
        <dbReference type="PROSITE-ProRule" id="PRU00283"/>
    </source>
</evidence>
<keyword evidence="13 21" id="KW-0472">Membrane</keyword>
<evidence type="ECO:0000256" key="9">
    <source>
        <dbReference type="ARBA" id="ARBA00022776"/>
    </source>
</evidence>
<evidence type="ECO:0000259" key="22">
    <source>
        <dbReference type="PROSITE" id="PS50067"/>
    </source>
</evidence>
<evidence type="ECO:0000256" key="10">
    <source>
        <dbReference type="ARBA" id="ARBA00022840"/>
    </source>
</evidence>
<evidence type="ECO:0000256" key="12">
    <source>
        <dbReference type="ARBA" id="ARBA00023054"/>
    </source>
</evidence>
<dbReference type="EMBL" id="CAVNYO010000419">
    <property type="protein sequence ID" value="CAK5277692.1"/>
    <property type="molecule type" value="Genomic_DNA"/>
</dbReference>
<keyword evidence="8 18" id="KW-0547">Nucleotide-binding</keyword>
<dbReference type="GO" id="GO:0016020">
    <property type="term" value="C:membrane"/>
    <property type="evidence" value="ECO:0007669"/>
    <property type="project" value="UniProtKB-SubCell"/>
</dbReference>
<dbReference type="GO" id="GO:0072686">
    <property type="term" value="C:mitotic spindle"/>
    <property type="evidence" value="ECO:0007669"/>
    <property type="project" value="TreeGrafter"/>
</dbReference>
<keyword evidence="16" id="KW-0131">Cell cycle</keyword>
<dbReference type="Gene3D" id="3.40.850.10">
    <property type="entry name" value="Kinesin motor domain"/>
    <property type="match status" value="1"/>
</dbReference>
<dbReference type="PANTHER" id="PTHR47970:SF12">
    <property type="entry name" value="KINESIN FAMILY MEMBER 11"/>
    <property type="match status" value="1"/>
</dbReference>
<feature type="compositionally biased region" description="Low complexity" evidence="20">
    <location>
        <begin position="1052"/>
        <end position="1063"/>
    </location>
</feature>
<dbReference type="GO" id="GO:0005524">
    <property type="term" value="F:ATP binding"/>
    <property type="evidence" value="ECO:0007669"/>
    <property type="project" value="UniProtKB-UniRule"/>
</dbReference>
<dbReference type="GO" id="GO:0000073">
    <property type="term" value="P:initial mitotic spindle pole body separation"/>
    <property type="evidence" value="ECO:0007669"/>
    <property type="project" value="UniProtKB-ARBA"/>
</dbReference>
<evidence type="ECO:0000256" key="11">
    <source>
        <dbReference type="ARBA" id="ARBA00022989"/>
    </source>
</evidence>
<evidence type="ECO:0000256" key="19">
    <source>
        <dbReference type="SAM" id="Coils"/>
    </source>
</evidence>
<reference evidence="23" key="1">
    <citation type="submission" date="2023-11" db="EMBL/GenBank/DDBJ databases">
        <authorList>
            <person name="De Vega J J."/>
            <person name="De Vega J J."/>
        </authorList>
    </citation>
    <scope>NUCLEOTIDE SEQUENCE</scope>
</reference>
<dbReference type="Proteomes" id="UP001295794">
    <property type="component" value="Unassembled WGS sequence"/>
</dbReference>
<dbReference type="Pfam" id="PF10231">
    <property type="entry name" value="COA8"/>
    <property type="match status" value="1"/>
</dbReference>
<dbReference type="PANTHER" id="PTHR47970">
    <property type="entry name" value="KINESIN-LIKE PROTEIN KIF11"/>
    <property type="match status" value="1"/>
</dbReference>
<organism evidence="23 24">
    <name type="scientific">Mycena citricolor</name>
    <dbReference type="NCBI Taxonomy" id="2018698"/>
    <lineage>
        <taxon>Eukaryota</taxon>
        <taxon>Fungi</taxon>
        <taxon>Dikarya</taxon>
        <taxon>Basidiomycota</taxon>
        <taxon>Agaricomycotina</taxon>
        <taxon>Agaricomycetes</taxon>
        <taxon>Agaricomycetidae</taxon>
        <taxon>Agaricales</taxon>
        <taxon>Marasmiineae</taxon>
        <taxon>Mycenaceae</taxon>
        <taxon>Mycena</taxon>
    </lineage>
</organism>
<feature type="domain" description="Kinesin motor" evidence="22">
    <location>
        <begin position="37"/>
        <end position="398"/>
    </location>
</feature>
<keyword evidence="14 18" id="KW-0505">Motor protein</keyword>
<evidence type="ECO:0000256" key="15">
    <source>
        <dbReference type="ARBA" id="ARBA00023212"/>
    </source>
</evidence>
<dbReference type="PRINTS" id="PR00380">
    <property type="entry name" value="KINESINHEAVY"/>
</dbReference>
<dbReference type="Pfam" id="PF00225">
    <property type="entry name" value="Kinesin"/>
    <property type="match status" value="1"/>
</dbReference>
<dbReference type="InterPro" id="IPR019821">
    <property type="entry name" value="Kinesin_motor_CS"/>
</dbReference>
<comment type="similarity">
    <text evidence="3">Belongs to the OB-RGRP/VPS55 family.</text>
</comment>
<feature type="binding site" evidence="18">
    <location>
        <begin position="131"/>
        <end position="138"/>
    </location>
    <ligand>
        <name>ATP</name>
        <dbReference type="ChEBI" id="CHEBI:30616"/>
    </ligand>
</feature>
<evidence type="ECO:0000256" key="1">
    <source>
        <dbReference type="ARBA" id="ARBA00004141"/>
    </source>
</evidence>
<evidence type="ECO:0000256" key="13">
    <source>
        <dbReference type="ARBA" id="ARBA00023136"/>
    </source>
</evidence>
<keyword evidence="11 21" id="KW-1133">Transmembrane helix</keyword>
<dbReference type="CDD" id="cd01364">
    <property type="entry name" value="KISc_BimC_Eg5"/>
    <property type="match status" value="1"/>
</dbReference>
<dbReference type="InterPro" id="IPR047149">
    <property type="entry name" value="KIF11-like"/>
</dbReference>
<evidence type="ECO:0000256" key="3">
    <source>
        <dbReference type="ARBA" id="ARBA00005645"/>
    </source>
</evidence>
<comment type="caution">
    <text evidence="23">The sequence shown here is derived from an EMBL/GenBank/DDBJ whole genome shotgun (WGS) entry which is preliminary data.</text>
</comment>
<dbReference type="InterPro" id="IPR007262">
    <property type="entry name" value="Vps55/LEPROT"/>
</dbReference>
<feature type="region of interest" description="Disordered" evidence="20">
    <location>
        <begin position="1"/>
        <end position="32"/>
    </location>
</feature>
<dbReference type="GO" id="GO:0007018">
    <property type="term" value="P:microtubule-based movement"/>
    <property type="evidence" value="ECO:0007669"/>
    <property type="project" value="InterPro"/>
</dbReference>
<evidence type="ECO:0000256" key="4">
    <source>
        <dbReference type="ARBA" id="ARBA00022490"/>
    </source>
</evidence>
<evidence type="ECO:0000256" key="21">
    <source>
        <dbReference type="SAM" id="Phobius"/>
    </source>
</evidence>
<dbReference type="GO" id="GO:0008574">
    <property type="term" value="F:plus-end-directed microtubule motor activity"/>
    <property type="evidence" value="ECO:0007669"/>
    <property type="project" value="TreeGrafter"/>
</dbReference>
<comment type="subcellular location">
    <subcellularLocation>
        <location evidence="2">Cytoplasm</location>
        <location evidence="2">Cytoskeleton</location>
    </subcellularLocation>
    <subcellularLocation>
        <location evidence="1">Membrane</location>
        <topology evidence="1">Multi-pass membrane protein</topology>
    </subcellularLocation>
</comment>
<gene>
    <name evidence="23" type="ORF">MYCIT1_LOCUS26735</name>
</gene>
<evidence type="ECO:0000313" key="23">
    <source>
        <dbReference type="EMBL" id="CAK5277692.1"/>
    </source>
</evidence>
<dbReference type="SUPFAM" id="SSF52540">
    <property type="entry name" value="P-loop containing nucleoside triphosphate hydrolases"/>
    <property type="match status" value="1"/>
</dbReference>
<evidence type="ECO:0000256" key="6">
    <source>
        <dbReference type="ARBA" id="ARBA00022692"/>
    </source>
</evidence>
<feature type="compositionally biased region" description="Low complexity" evidence="20">
    <location>
        <begin position="1029"/>
        <end position="1043"/>
    </location>
</feature>
<dbReference type="InterPro" id="IPR018796">
    <property type="entry name" value="COA8"/>
</dbReference>
<keyword evidence="9" id="KW-0498">Mitosis</keyword>
<evidence type="ECO:0000256" key="8">
    <source>
        <dbReference type="ARBA" id="ARBA00022741"/>
    </source>
</evidence>
<keyword evidence="4" id="KW-0963">Cytoplasm</keyword>
<name>A0AAD2K402_9AGAR</name>
<feature type="coiled-coil region" evidence="19">
    <location>
        <begin position="458"/>
        <end position="513"/>
    </location>
</feature>